<evidence type="ECO:0000313" key="1">
    <source>
        <dbReference type="EMBL" id="CAK9005337.1"/>
    </source>
</evidence>
<proteinExistence type="predicted"/>
<organism evidence="1 2">
    <name type="scientific">Durusdinium trenchii</name>
    <dbReference type="NCBI Taxonomy" id="1381693"/>
    <lineage>
        <taxon>Eukaryota</taxon>
        <taxon>Sar</taxon>
        <taxon>Alveolata</taxon>
        <taxon>Dinophyceae</taxon>
        <taxon>Suessiales</taxon>
        <taxon>Symbiodiniaceae</taxon>
        <taxon>Durusdinium</taxon>
    </lineage>
</organism>
<comment type="caution">
    <text evidence="1">The sequence shown here is derived from an EMBL/GenBank/DDBJ whole genome shotgun (WGS) entry which is preliminary data.</text>
</comment>
<gene>
    <name evidence="1" type="ORF">CCMP2556_LOCUS8029</name>
</gene>
<sequence>MAEETHSPCDKSDASGSPCNAEDDFKGVILTYKVELSFNGSKRVTIPDTYIVEDIWNGKLLAAKGDGSNITDRKAKAEQLVEIEVGNTLVSILCHGKRSLSGDLLVMLKEDQLSAIFDFLQPDCTDIVAAGVEADLLPPNSLAIELALDNSAREGQIAANIKMIKDSKGLLAPLSGHERYLTIANSHFVQWARAVDAGCKGPDGSQPTVSADLKDLLVKGWSWKIISNEAERLWPTLPAFAAMAMNSHNSTQIASNELECMMQLAELYRGGMKMDEAVLAVRHSAPACKHYLEDVAYFCKMYSGGDSFPLLKCLDTYCKNHGHSLMLGEEMMNHLAMYDFRLPGQSMALTRIGLAAVMLISRKHADGFSRLLFKSDFDKLKGKDTTRKLDEMFFTLWKQALGAGVAPDVGYICWGNAAVRMVLHILNKEKVAKQEVYKSFGEIVELFSQELNGSVRVTTHSEPAGGSASAGSAVKDLLNCSSQEVALFQNAHIRIGDKYTHHDYPDQIFILKAVDDKKATFQHVPLFADALVVTEELTSLKKRRATKKEPTALCPAKLTTDRLPHNLEMVQKEVDKVQATALLMEAYMNNKVGDGVLAFVSNPSNLAVLKKVKKKEIKLFPMGTCSLVPVKDQTKILEKAKHCVAWYKTKPYQIQPFKSFNNFAKPEETGTLCPYYWVRSSGDDEEISLKMAWVEYRGLHIPILENEEPIEPKTLLLKSSDPDEVFGKGPSAKKAKTA</sequence>
<reference evidence="1 2" key="1">
    <citation type="submission" date="2024-02" db="EMBL/GenBank/DDBJ databases">
        <authorList>
            <person name="Chen Y."/>
            <person name="Shah S."/>
            <person name="Dougan E. K."/>
            <person name="Thang M."/>
            <person name="Chan C."/>
        </authorList>
    </citation>
    <scope>NUCLEOTIDE SEQUENCE [LARGE SCALE GENOMIC DNA]</scope>
</reference>
<name>A0ABP0ITF9_9DINO</name>
<dbReference type="Proteomes" id="UP001642484">
    <property type="component" value="Unassembled WGS sequence"/>
</dbReference>
<evidence type="ECO:0000313" key="2">
    <source>
        <dbReference type="Proteomes" id="UP001642484"/>
    </source>
</evidence>
<keyword evidence="2" id="KW-1185">Reference proteome</keyword>
<protein>
    <submittedName>
        <fullName evidence="1">Uncharacterized protein</fullName>
    </submittedName>
</protein>
<dbReference type="EMBL" id="CAXAMN010003603">
    <property type="protein sequence ID" value="CAK9005337.1"/>
    <property type="molecule type" value="Genomic_DNA"/>
</dbReference>
<accession>A0ABP0ITF9</accession>